<dbReference type="InParanoid" id="A0A200PTU5"/>
<feature type="domain" description="U-box" evidence="7">
    <location>
        <begin position="63"/>
        <end position="137"/>
    </location>
</feature>
<dbReference type="PANTHER" id="PTHR23315">
    <property type="entry name" value="U BOX DOMAIN-CONTAINING"/>
    <property type="match status" value="1"/>
</dbReference>
<dbReference type="FunFam" id="3.30.40.10:FF:000442">
    <property type="entry name" value="RING-type E3 ubiquitin transferase"/>
    <property type="match status" value="1"/>
</dbReference>
<dbReference type="InterPro" id="IPR003613">
    <property type="entry name" value="Ubox_domain"/>
</dbReference>
<evidence type="ECO:0000256" key="4">
    <source>
        <dbReference type="ARBA" id="ARBA00022679"/>
    </source>
</evidence>
<dbReference type="UniPathway" id="UPA00143"/>
<dbReference type="FunCoup" id="A0A200PTU5">
    <property type="interactions" value="797"/>
</dbReference>
<dbReference type="PROSITE" id="PS51698">
    <property type="entry name" value="U_BOX"/>
    <property type="match status" value="1"/>
</dbReference>
<keyword evidence="9" id="KW-1185">Reference proteome</keyword>
<sequence>MAEPEKTETTSPTMAERITELKKELQILIIKIVEEDYSCLEFNDAQRILSELRKLSFKRSQEIFGDHFRCYISKEIMSDPVVLASGQTYDRRSIQSWLNAGNLTCPKTKQTLSDTNLIPNILVKDIIPHWCKNQGIKPPANPVHAETCMSTEEEARFESLFKETLIRVSALKEAAKDPRNPFQVITAPACSERYDNLINLLYLRPDLNCANDLFNLIHENPDMNLFWKLLFPLKEGSISIHPNFKKHLIRAIRYISAHEDIKEIFKFENSMVFLIDCLQSGSDDTRCDAIEILILLSKNLEINILIGKSGGVETLVNILDKESDDEILKKTAVRGLVSLCKTEENKGFIIMCDGIRATVDLIRKNVLVDGCLALLASLSNRKCCTIWMRERESEVVPLLLRFIANENASEVRKEHCICIIYSLYFIPFPRLDRAHFELKRKLTQLNGPIFNLSMNGTELARRKAKLLLDGFRDYK</sequence>
<evidence type="ECO:0000256" key="6">
    <source>
        <dbReference type="PROSITE-ProRule" id="PRU00259"/>
    </source>
</evidence>
<dbReference type="InterPro" id="IPR000225">
    <property type="entry name" value="Armadillo"/>
</dbReference>
<dbReference type="SUPFAM" id="SSF48371">
    <property type="entry name" value="ARM repeat"/>
    <property type="match status" value="1"/>
</dbReference>
<dbReference type="EMBL" id="MVGT01004040">
    <property type="protein sequence ID" value="OVA01634.1"/>
    <property type="molecule type" value="Genomic_DNA"/>
</dbReference>
<dbReference type="AlphaFoldDB" id="A0A200PTU5"/>
<evidence type="ECO:0000259" key="7">
    <source>
        <dbReference type="PROSITE" id="PS51698"/>
    </source>
</evidence>
<dbReference type="EC" id="2.3.2.27" evidence="3"/>
<dbReference type="Gene3D" id="3.30.40.10">
    <property type="entry name" value="Zinc/RING finger domain, C3HC4 (zinc finger)"/>
    <property type="match status" value="1"/>
</dbReference>
<dbReference type="PROSITE" id="PS50176">
    <property type="entry name" value="ARM_REPEAT"/>
    <property type="match status" value="1"/>
</dbReference>
<gene>
    <name evidence="8" type="ORF">BVC80_9073g70</name>
</gene>
<dbReference type="SMART" id="SM00504">
    <property type="entry name" value="Ubox"/>
    <property type="match status" value="1"/>
</dbReference>
<evidence type="ECO:0000256" key="2">
    <source>
        <dbReference type="ARBA" id="ARBA00004906"/>
    </source>
</evidence>
<evidence type="ECO:0000256" key="5">
    <source>
        <dbReference type="ARBA" id="ARBA00022786"/>
    </source>
</evidence>
<dbReference type="OMA" id="NQCVEYN"/>
<dbReference type="OrthoDB" id="7537227at2759"/>
<dbReference type="CDD" id="cd16664">
    <property type="entry name" value="RING-Ubox_PUB"/>
    <property type="match status" value="1"/>
</dbReference>
<dbReference type="Proteomes" id="UP000195402">
    <property type="component" value="Unassembled WGS sequence"/>
</dbReference>
<comment type="pathway">
    <text evidence="2">Protein modification; protein ubiquitination.</text>
</comment>
<dbReference type="PANTHER" id="PTHR23315:SF253">
    <property type="entry name" value="U-BOX DOMAIN-CONTAINING PROTEIN 9"/>
    <property type="match status" value="1"/>
</dbReference>
<dbReference type="Gene3D" id="1.25.10.10">
    <property type="entry name" value="Leucine-rich Repeat Variant"/>
    <property type="match status" value="1"/>
</dbReference>
<organism evidence="8 9">
    <name type="scientific">Macleaya cordata</name>
    <name type="common">Five-seeded plume-poppy</name>
    <name type="synonym">Bocconia cordata</name>
    <dbReference type="NCBI Taxonomy" id="56857"/>
    <lineage>
        <taxon>Eukaryota</taxon>
        <taxon>Viridiplantae</taxon>
        <taxon>Streptophyta</taxon>
        <taxon>Embryophyta</taxon>
        <taxon>Tracheophyta</taxon>
        <taxon>Spermatophyta</taxon>
        <taxon>Magnoliopsida</taxon>
        <taxon>Ranunculales</taxon>
        <taxon>Papaveraceae</taxon>
        <taxon>Papaveroideae</taxon>
        <taxon>Macleaya</taxon>
    </lineage>
</organism>
<reference evidence="8 9" key="1">
    <citation type="journal article" date="2017" name="Mol. Plant">
        <title>The Genome of Medicinal Plant Macleaya cordata Provides New Insights into Benzylisoquinoline Alkaloids Metabolism.</title>
        <authorList>
            <person name="Liu X."/>
            <person name="Liu Y."/>
            <person name="Huang P."/>
            <person name="Ma Y."/>
            <person name="Qing Z."/>
            <person name="Tang Q."/>
            <person name="Cao H."/>
            <person name="Cheng P."/>
            <person name="Zheng Y."/>
            <person name="Yuan Z."/>
            <person name="Zhou Y."/>
            <person name="Liu J."/>
            <person name="Tang Z."/>
            <person name="Zhuo Y."/>
            <person name="Zhang Y."/>
            <person name="Yu L."/>
            <person name="Huang J."/>
            <person name="Yang P."/>
            <person name="Peng Q."/>
            <person name="Zhang J."/>
            <person name="Jiang W."/>
            <person name="Zhang Z."/>
            <person name="Lin K."/>
            <person name="Ro D.K."/>
            <person name="Chen X."/>
            <person name="Xiong X."/>
            <person name="Shang Y."/>
            <person name="Huang S."/>
            <person name="Zeng J."/>
        </authorList>
    </citation>
    <scope>NUCLEOTIDE SEQUENCE [LARGE SCALE GENOMIC DNA]</scope>
    <source>
        <strain evidence="9">cv. BLH2017</strain>
        <tissue evidence="8">Root</tissue>
    </source>
</reference>
<dbReference type="InterPro" id="IPR011989">
    <property type="entry name" value="ARM-like"/>
</dbReference>
<dbReference type="InterPro" id="IPR045210">
    <property type="entry name" value="RING-Ubox_PUB"/>
</dbReference>
<keyword evidence="5" id="KW-0833">Ubl conjugation pathway</keyword>
<dbReference type="InterPro" id="IPR013083">
    <property type="entry name" value="Znf_RING/FYVE/PHD"/>
</dbReference>
<dbReference type="Pfam" id="PF04564">
    <property type="entry name" value="U-box"/>
    <property type="match status" value="1"/>
</dbReference>
<dbReference type="GO" id="GO:0016567">
    <property type="term" value="P:protein ubiquitination"/>
    <property type="evidence" value="ECO:0007669"/>
    <property type="project" value="UniProtKB-UniPathway"/>
</dbReference>
<evidence type="ECO:0000256" key="1">
    <source>
        <dbReference type="ARBA" id="ARBA00000900"/>
    </source>
</evidence>
<evidence type="ECO:0000256" key="3">
    <source>
        <dbReference type="ARBA" id="ARBA00012483"/>
    </source>
</evidence>
<name>A0A200PTU5_MACCD</name>
<keyword evidence="4" id="KW-0808">Transferase</keyword>
<accession>A0A200PTU5</accession>
<dbReference type="InterPro" id="IPR016024">
    <property type="entry name" value="ARM-type_fold"/>
</dbReference>
<proteinExistence type="predicted"/>
<dbReference type="SUPFAM" id="SSF57850">
    <property type="entry name" value="RING/U-box"/>
    <property type="match status" value="1"/>
</dbReference>
<evidence type="ECO:0000313" key="9">
    <source>
        <dbReference type="Proteomes" id="UP000195402"/>
    </source>
</evidence>
<comment type="catalytic activity">
    <reaction evidence="1">
        <text>S-ubiquitinyl-[E2 ubiquitin-conjugating enzyme]-L-cysteine + [acceptor protein]-L-lysine = [E2 ubiquitin-conjugating enzyme]-L-cysteine + N(6)-ubiquitinyl-[acceptor protein]-L-lysine.</text>
        <dbReference type="EC" id="2.3.2.27"/>
    </reaction>
</comment>
<comment type="caution">
    <text evidence="8">The sequence shown here is derived from an EMBL/GenBank/DDBJ whole genome shotgun (WGS) entry which is preliminary data.</text>
</comment>
<evidence type="ECO:0000313" key="8">
    <source>
        <dbReference type="EMBL" id="OVA01634.1"/>
    </source>
</evidence>
<protein>
    <recommendedName>
        <fullName evidence="3">RING-type E3 ubiquitin transferase</fullName>
        <ecNumber evidence="3">2.3.2.27</ecNumber>
    </recommendedName>
</protein>
<feature type="repeat" description="ARM" evidence="6">
    <location>
        <begin position="310"/>
        <end position="354"/>
    </location>
</feature>
<dbReference type="GO" id="GO:0061630">
    <property type="term" value="F:ubiquitin protein ligase activity"/>
    <property type="evidence" value="ECO:0007669"/>
    <property type="project" value="UniProtKB-EC"/>
</dbReference>